<accession>A0A370G6L5</accession>
<protein>
    <submittedName>
        <fullName evidence="1">Uncharacterized protein</fullName>
    </submittedName>
</protein>
<proteinExistence type="predicted"/>
<dbReference type="Proteomes" id="UP000254720">
    <property type="component" value="Unassembled WGS sequence"/>
</dbReference>
<organism evidence="1 2">
    <name type="scientific">Aquicella lusitana</name>
    <dbReference type="NCBI Taxonomy" id="254246"/>
    <lineage>
        <taxon>Bacteria</taxon>
        <taxon>Pseudomonadati</taxon>
        <taxon>Pseudomonadota</taxon>
        <taxon>Gammaproteobacteria</taxon>
        <taxon>Legionellales</taxon>
        <taxon>Coxiellaceae</taxon>
        <taxon>Aquicella</taxon>
    </lineage>
</organism>
<comment type="caution">
    <text evidence="1">The sequence shown here is derived from an EMBL/GenBank/DDBJ whole genome shotgun (WGS) entry which is preliminary data.</text>
</comment>
<reference evidence="1 2" key="1">
    <citation type="submission" date="2018-07" db="EMBL/GenBank/DDBJ databases">
        <title>Genomic Encyclopedia of Type Strains, Phase IV (KMG-IV): sequencing the most valuable type-strain genomes for metagenomic binning, comparative biology and taxonomic classification.</title>
        <authorList>
            <person name="Goeker M."/>
        </authorList>
    </citation>
    <scope>NUCLEOTIDE SEQUENCE [LARGE SCALE GENOMIC DNA]</scope>
    <source>
        <strain evidence="1 2">DSM 16500</strain>
    </source>
</reference>
<name>A0A370G6L5_9COXI</name>
<evidence type="ECO:0000313" key="2">
    <source>
        <dbReference type="Proteomes" id="UP000254720"/>
    </source>
</evidence>
<sequence>LLLQVGFGGPSSISNAAFKFEVIHSYAAAAHFHVEQYDTLLII</sequence>
<gene>
    <name evidence="1" type="ORF">C8D86_1311</name>
</gene>
<evidence type="ECO:0000313" key="1">
    <source>
        <dbReference type="EMBL" id="RDI38519.1"/>
    </source>
</evidence>
<feature type="non-terminal residue" evidence="1">
    <location>
        <position position="1"/>
    </location>
</feature>
<dbReference type="EMBL" id="QQAX01000031">
    <property type="protein sequence ID" value="RDI38519.1"/>
    <property type="molecule type" value="Genomic_DNA"/>
</dbReference>
<keyword evidence="2" id="KW-1185">Reference proteome</keyword>
<dbReference type="AlphaFoldDB" id="A0A370G6L5"/>